<dbReference type="STRING" id="1790137.AXE80_07575"/>
<dbReference type="InterPro" id="IPR050765">
    <property type="entry name" value="Riboflavin_Biosynth_HTPR"/>
</dbReference>
<dbReference type="GO" id="GO:0008835">
    <property type="term" value="F:diaminohydroxyphosphoribosylaminopyrimidine deaminase activity"/>
    <property type="evidence" value="ECO:0007669"/>
    <property type="project" value="UniProtKB-EC"/>
</dbReference>
<feature type="binding site" evidence="14">
    <location>
        <position position="207"/>
    </location>
    <ligand>
        <name>NADP(+)</name>
        <dbReference type="ChEBI" id="CHEBI:58349"/>
    </ligand>
</feature>
<dbReference type="SUPFAM" id="SSF53597">
    <property type="entry name" value="Dihydrofolate reductase-like"/>
    <property type="match status" value="1"/>
</dbReference>
<name>A0A1B1Y5V1_9FLAO</name>
<comment type="pathway">
    <text evidence="2 12">Cofactor biosynthesis; riboflavin biosynthesis; 5-amino-6-(D-ribitylamino)uracil from GTP: step 2/4.</text>
</comment>
<evidence type="ECO:0000259" key="16">
    <source>
        <dbReference type="PROSITE" id="PS51747"/>
    </source>
</evidence>
<feature type="domain" description="CMP/dCMP-type deaminase" evidence="16">
    <location>
        <begin position="3"/>
        <end position="127"/>
    </location>
</feature>
<evidence type="ECO:0000256" key="7">
    <source>
        <dbReference type="ARBA" id="ARBA00022723"/>
    </source>
</evidence>
<accession>A0A1B1Y5V1</accession>
<dbReference type="InterPro" id="IPR002125">
    <property type="entry name" value="CMP_dCMP_dom"/>
</dbReference>
<proteinExistence type="inferred from homology"/>
<evidence type="ECO:0000256" key="8">
    <source>
        <dbReference type="ARBA" id="ARBA00022833"/>
    </source>
</evidence>
<evidence type="ECO:0000256" key="11">
    <source>
        <dbReference type="ARBA" id="ARBA00023268"/>
    </source>
</evidence>
<feature type="binding site" evidence="14">
    <location>
        <position position="292"/>
    </location>
    <ligand>
        <name>substrate</name>
    </ligand>
</feature>
<evidence type="ECO:0000256" key="13">
    <source>
        <dbReference type="PIRSR" id="PIRSR006769-1"/>
    </source>
</evidence>
<keyword evidence="9 12" id="KW-0521">NADP</keyword>
<dbReference type="InterPro" id="IPR024072">
    <property type="entry name" value="DHFR-like_dom_sf"/>
</dbReference>
<dbReference type="GO" id="GO:0009231">
    <property type="term" value="P:riboflavin biosynthetic process"/>
    <property type="evidence" value="ECO:0007669"/>
    <property type="project" value="UniProtKB-UniPathway"/>
</dbReference>
<comment type="similarity">
    <text evidence="5 12">In the C-terminal section; belongs to the HTP reductase family.</text>
</comment>
<dbReference type="CDD" id="cd01284">
    <property type="entry name" value="Riboflavin_deaminase-reductase"/>
    <property type="match status" value="1"/>
</dbReference>
<gene>
    <name evidence="17" type="ORF">AXE80_07575</name>
</gene>
<evidence type="ECO:0000256" key="4">
    <source>
        <dbReference type="ARBA" id="ARBA00005259"/>
    </source>
</evidence>
<feature type="binding site" evidence="14">
    <location>
        <position position="195"/>
    </location>
    <ligand>
        <name>NADP(+)</name>
        <dbReference type="ChEBI" id="CHEBI:58349"/>
    </ligand>
</feature>
<comment type="similarity">
    <text evidence="4 12">In the N-terminal section; belongs to the cytidine and deoxycytidylate deaminase family.</text>
</comment>
<evidence type="ECO:0000256" key="6">
    <source>
        <dbReference type="ARBA" id="ARBA00022619"/>
    </source>
</evidence>
<dbReference type="Gene3D" id="3.40.140.10">
    <property type="entry name" value="Cytidine Deaminase, domain 2"/>
    <property type="match status" value="1"/>
</dbReference>
<keyword evidence="12" id="KW-0378">Hydrolase</keyword>
<evidence type="ECO:0000256" key="15">
    <source>
        <dbReference type="PIRSR" id="PIRSR006769-3"/>
    </source>
</evidence>
<dbReference type="InterPro" id="IPR002734">
    <property type="entry name" value="RibDG_C"/>
</dbReference>
<feature type="active site" description="Proton donor" evidence="13">
    <location>
        <position position="54"/>
    </location>
</feature>
<dbReference type="InterPro" id="IPR004794">
    <property type="entry name" value="Eubact_RibD"/>
</dbReference>
<dbReference type="GO" id="GO:0008270">
    <property type="term" value="F:zinc ion binding"/>
    <property type="evidence" value="ECO:0007669"/>
    <property type="project" value="InterPro"/>
</dbReference>
<evidence type="ECO:0000256" key="1">
    <source>
        <dbReference type="ARBA" id="ARBA00002151"/>
    </source>
</evidence>
<comment type="cofactor">
    <cofactor evidence="12 15">
        <name>Zn(2+)</name>
        <dbReference type="ChEBI" id="CHEBI:29105"/>
    </cofactor>
    <text evidence="12 15">Binds 1 zinc ion.</text>
</comment>
<dbReference type="Pfam" id="PF00383">
    <property type="entry name" value="dCMP_cyt_deam_1"/>
    <property type="match status" value="1"/>
</dbReference>
<keyword evidence="8 12" id="KW-0862">Zinc</keyword>
<comment type="catalytic activity">
    <reaction evidence="12">
        <text>5-amino-6-(5-phospho-D-ribitylamino)uracil + NADP(+) = 5-amino-6-(5-phospho-D-ribosylamino)uracil + NADPH + H(+)</text>
        <dbReference type="Rhea" id="RHEA:17845"/>
        <dbReference type="ChEBI" id="CHEBI:15378"/>
        <dbReference type="ChEBI" id="CHEBI:57783"/>
        <dbReference type="ChEBI" id="CHEBI:58349"/>
        <dbReference type="ChEBI" id="CHEBI:58421"/>
        <dbReference type="ChEBI" id="CHEBI:58453"/>
        <dbReference type="EC" id="1.1.1.193"/>
    </reaction>
</comment>
<evidence type="ECO:0000313" key="17">
    <source>
        <dbReference type="EMBL" id="ANW96145.1"/>
    </source>
</evidence>
<dbReference type="RefSeq" id="WP_068825967.1">
    <property type="nucleotide sequence ID" value="NZ_CP014224.1"/>
</dbReference>
<dbReference type="PANTHER" id="PTHR38011:SF7">
    <property type="entry name" value="2,5-DIAMINO-6-RIBOSYLAMINO-4(3H)-PYRIMIDINONE 5'-PHOSPHATE REDUCTASE"/>
    <property type="match status" value="1"/>
</dbReference>
<sequence length="350" mass="39382">MLSTHETYMQRAVSLAKKGTRLAYPNPCVGAVIVCDGKIIGEGYTSAYGGPHAEVNAINSVTDENLLSKSTLYVTLEPCAHYGKTPPCANLIEAKNIPKIYIGCVDTFAAVAGKGIEILLKAGREVHVGVLEEECLELHKRFFTYHNKKRPYIILKWAETQDGFIDKVRDVNHINDAKPTWISNDLSKQKVHQIRAEEHAIMVGTNTALKDNPNLNTRSYGGVSPIRILIDRNLRVPSNYELYNGEVKTIIFTEKEADSDKVQYEKIDFSKNMLPQIMEVLYKEKIQSVLVEGGKQLLETFIDENLWDEAFVFVGDKEFKTGVSAPVLKINVEKNFTLGFNTVKHYKNKQ</sequence>
<protein>
    <recommendedName>
        <fullName evidence="12">Riboflavin biosynthesis protein RibD</fullName>
    </recommendedName>
    <domain>
        <recommendedName>
            <fullName evidence="12">Diaminohydroxyphosphoribosylaminopyrimidine deaminase</fullName>
            <shortName evidence="12">DRAP deaminase</shortName>
            <ecNumber evidence="12">3.5.4.26</ecNumber>
        </recommendedName>
        <alternativeName>
            <fullName evidence="12">Riboflavin-specific deaminase</fullName>
        </alternativeName>
    </domain>
    <domain>
        <recommendedName>
            <fullName evidence="12">5-amino-6-(5-phosphoribosylamino)uracil reductase</fullName>
            <ecNumber evidence="12">1.1.1.193</ecNumber>
        </recommendedName>
        <alternativeName>
            <fullName evidence="12">HTP reductase</fullName>
        </alternativeName>
    </domain>
</protein>
<comment type="catalytic activity">
    <reaction evidence="12">
        <text>2,5-diamino-6-hydroxy-4-(5-phosphoribosylamino)-pyrimidine + H2O + H(+) = 5-amino-6-(5-phospho-D-ribosylamino)uracil + NH4(+)</text>
        <dbReference type="Rhea" id="RHEA:21868"/>
        <dbReference type="ChEBI" id="CHEBI:15377"/>
        <dbReference type="ChEBI" id="CHEBI:15378"/>
        <dbReference type="ChEBI" id="CHEBI:28938"/>
        <dbReference type="ChEBI" id="CHEBI:58453"/>
        <dbReference type="ChEBI" id="CHEBI:58614"/>
        <dbReference type="EC" id="3.5.4.26"/>
    </reaction>
</comment>
<dbReference type="InterPro" id="IPR016193">
    <property type="entry name" value="Cytidine_deaminase-like"/>
</dbReference>
<reference evidence="17 18" key="1">
    <citation type="submission" date="2016-02" db="EMBL/GenBank/DDBJ databases">
        <authorList>
            <person name="Wen L."/>
            <person name="He K."/>
            <person name="Yang H."/>
        </authorList>
    </citation>
    <scope>NUCLEOTIDE SEQUENCE [LARGE SCALE GENOMIC DNA]</scope>
    <source>
        <strain evidence="17 18">CZ1127</strain>
    </source>
</reference>
<feature type="binding site" evidence="14">
    <location>
        <position position="211"/>
    </location>
    <ligand>
        <name>NADP(+)</name>
        <dbReference type="ChEBI" id="CHEBI:58349"/>
    </ligand>
</feature>
<dbReference type="GO" id="GO:0008703">
    <property type="term" value="F:5-amino-6-(5-phosphoribosylamino)uracil reductase activity"/>
    <property type="evidence" value="ECO:0007669"/>
    <property type="project" value="UniProtKB-EC"/>
</dbReference>
<dbReference type="EC" id="1.1.1.193" evidence="12"/>
<feature type="binding site" evidence="14">
    <location>
        <position position="181"/>
    </location>
    <ligand>
        <name>NADP(+)</name>
        <dbReference type="ChEBI" id="CHEBI:58349"/>
    </ligand>
</feature>
<dbReference type="EC" id="3.5.4.26" evidence="12"/>
<dbReference type="EMBL" id="CP014224">
    <property type="protein sequence ID" value="ANW96145.1"/>
    <property type="molecule type" value="Genomic_DNA"/>
</dbReference>
<dbReference type="Gene3D" id="3.40.430.10">
    <property type="entry name" value="Dihydrofolate Reductase, subunit A"/>
    <property type="match status" value="1"/>
</dbReference>
<evidence type="ECO:0000256" key="14">
    <source>
        <dbReference type="PIRSR" id="PIRSR006769-2"/>
    </source>
</evidence>
<comment type="function">
    <text evidence="1 12">Converts 2,5-diamino-6-(ribosylamino)-4(3h)-pyrimidinone 5'-phosphate into 5-amino-6-(ribosylamino)-2,4(1h,3h)-pyrimidinedione 5'-phosphate.</text>
</comment>
<dbReference type="Pfam" id="PF01872">
    <property type="entry name" value="RibD_C"/>
    <property type="match status" value="1"/>
</dbReference>
<dbReference type="PANTHER" id="PTHR38011">
    <property type="entry name" value="DIHYDROFOLATE REDUCTASE FAMILY PROTEIN (AFU_ORTHOLOGUE AFUA_8G06820)"/>
    <property type="match status" value="1"/>
</dbReference>
<evidence type="ECO:0000256" key="3">
    <source>
        <dbReference type="ARBA" id="ARBA00004910"/>
    </source>
</evidence>
<keyword evidence="6 12" id="KW-0686">Riboflavin biosynthesis</keyword>
<evidence type="ECO:0000256" key="5">
    <source>
        <dbReference type="ARBA" id="ARBA00007417"/>
    </source>
</evidence>
<evidence type="ECO:0000256" key="10">
    <source>
        <dbReference type="ARBA" id="ARBA00023002"/>
    </source>
</evidence>
<dbReference type="AlphaFoldDB" id="A0A1B1Y5V1"/>
<feature type="binding site" evidence="14">
    <location>
        <position position="218"/>
    </location>
    <ligand>
        <name>substrate</name>
    </ligand>
</feature>
<evidence type="ECO:0000313" key="18">
    <source>
        <dbReference type="Proteomes" id="UP000092967"/>
    </source>
</evidence>
<dbReference type="KEGG" id="wfu:AXE80_07575"/>
<feature type="binding site" evidence="14">
    <location>
        <position position="158"/>
    </location>
    <ligand>
        <name>NADP(+)</name>
        <dbReference type="ChEBI" id="CHEBI:58349"/>
    </ligand>
</feature>
<feature type="binding site" evidence="14">
    <location>
        <position position="215"/>
    </location>
    <ligand>
        <name>substrate</name>
    </ligand>
</feature>
<dbReference type="OrthoDB" id="9800865at2"/>
<feature type="binding site" evidence="15">
    <location>
        <position position="88"/>
    </location>
    <ligand>
        <name>Zn(2+)</name>
        <dbReference type="ChEBI" id="CHEBI:29105"/>
        <note>catalytic</note>
    </ligand>
</feature>
<dbReference type="PROSITE" id="PS00903">
    <property type="entry name" value="CYT_DCMP_DEAMINASES_1"/>
    <property type="match status" value="1"/>
</dbReference>
<feature type="binding site" evidence="15">
    <location>
        <position position="79"/>
    </location>
    <ligand>
        <name>Zn(2+)</name>
        <dbReference type="ChEBI" id="CHEBI:29105"/>
        <note>catalytic</note>
    </ligand>
</feature>
<evidence type="ECO:0000256" key="9">
    <source>
        <dbReference type="ARBA" id="ARBA00022857"/>
    </source>
</evidence>
<keyword evidence="10 12" id="KW-0560">Oxidoreductase</keyword>
<dbReference type="Proteomes" id="UP000092967">
    <property type="component" value="Chromosome"/>
</dbReference>
<evidence type="ECO:0000256" key="12">
    <source>
        <dbReference type="PIRNR" id="PIRNR006769"/>
    </source>
</evidence>
<keyword evidence="11" id="KW-0511">Multifunctional enzyme</keyword>
<dbReference type="NCBIfam" id="TIGR00326">
    <property type="entry name" value="eubact_ribD"/>
    <property type="match status" value="1"/>
</dbReference>
<dbReference type="PIRSF" id="PIRSF006769">
    <property type="entry name" value="RibD"/>
    <property type="match status" value="1"/>
</dbReference>
<organism evidence="17 18">
    <name type="scientific">Wenyingzhuangia fucanilytica</name>
    <dbReference type="NCBI Taxonomy" id="1790137"/>
    <lineage>
        <taxon>Bacteria</taxon>
        <taxon>Pseudomonadati</taxon>
        <taxon>Bacteroidota</taxon>
        <taxon>Flavobacteriia</taxon>
        <taxon>Flavobacteriales</taxon>
        <taxon>Flavobacteriaceae</taxon>
        <taxon>Wenyingzhuangia</taxon>
    </lineage>
</organism>
<keyword evidence="7 12" id="KW-0479">Metal-binding</keyword>
<feature type="binding site" evidence="15">
    <location>
        <position position="52"/>
    </location>
    <ligand>
        <name>Zn(2+)</name>
        <dbReference type="ChEBI" id="CHEBI:29105"/>
        <note>catalytic</note>
    </ligand>
</feature>
<dbReference type="UniPathway" id="UPA00275">
    <property type="reaction ID" value="UER00401"/>
</dbReference>
<evidence type="ECO:0000256" key="2">
    <source>
        <dbReference type="ARBA" id="ARBA00004882"/>
    </source>
</evidence>
<comment type="pathway">
    <text evidence="3 12">Cofactor biosynthesis; riboflavin biosynthesis; 5-amino-6-(D-ribitylamino)uracil from GTP: step 3/4.</text>
</comment>
<dbReference type="SUPFAM" id="SSF53927">
    <property type="entry name" value="Cytidine deaminase-like"/>
    <property type="match status" value="1"/>
</dbReference>
<dbReference type="InterPro" id="IPR016192">
    <property type="entry name" value="APOBEC/CMP_deaminase_Zn-bd"/>
</dbReference>
<dbReference type="PROSITE" id="PS51747">
    <property type="entry name" value="CYT_DCMP_DEAMINASES_2"/>
    <property type="match status" value="1"/>
</dbReference>
<keyword evidence="18" id="KW-1185">Reference proteome</keyword>